<gene>
    <name evidence="2" type="ORF">FYK55_02575</name>
</gene>
<evidence type="ECO:0000313" key="3">
    <source>
        <dbReference type="Proteomes" id="UP000324479"/>
    </source>
</evidence>
<evidence type="ECO:0000313" key="2">
    <source>
        <dbReference type="EMBL" id="KAA5547300.1"/>
    </source>
</evidence>
<accession>A0A5M6DMD6</accession>
<reference evidence="2 3" key="1">
    <citation type="submission" date="2019-08" db="EMBL/GenBank/DDBJ databases">
        <authorList>
            <person name="Dhanesh K."/>
            <person name="Kumar G."/>
            <person name="Sasikala C."/>
            <person name="Venkata Ramana C."/>
        </authorList>
    </citation>
    <scope>NUCLEOTIDE SEQUENCE [LARGE SCALE GENOMIC DNA]</scope>
    <source>
        <strain evidence="2 3">JC645</strain>
    </source>
</reference>
<dbReference type="PANTHER" id="PTHR39441:SF1">
    <property type="entry name" value="DUF2252 DOMAIN-CONTAINING PROTEIN"/>
    <property type="match status" value="1"/>
</dbReference>
<dbReference type="InterPro" id="IPR011009">
    <property type="entry name" value="Kinase-like_dom_sf"/>
</dbReference>
<dbReference type="SMART" id="SM00959">
    <property type="entry name" value="Rho_N"/>
    <property type="match status" value="1"/>
</dbReference>
<evidence type="ECO:0000259" key="1">
    <source>
        <dbReference type="SMART" id="SM00959"/>
    </source>
</evidence>
<sequence length="506" mass="57990">MTQRSTTEHRHPDQWQSLAELSKDELYERAKENQIDGRSGMTKSELLEALSRSQPHAGSRLGTFRRLAESAAAGEFLLTPRQLSGNDRRMHVRQTLREDHRARITAHSDGARAKFAKLAGSLFSFFRGTALLFYRDMAGDDAWMPTVLNLGDVHPGNFGVMPNADFVPIFAVNDFDEAFYAPFTWDLKRGATGFMLAAECIRGYSRKRQRKIARKFLRGYACGIRRFADERSEMDQEFRLDNAPELIRGLIENAQTTRDEWLREDYQDEHRRGFRSDEDLIPVSTRRDEFQQLVHDLVGTMEIDAPARAGAMRVKDVAIRKNQGTASLGLDRYYVMVEGPREDGTDDLILEFKRARRSALADLVPPSDRHFDVPGDRVKHAQSSQLVRGDVFYGSIEVDGQSFMTRERAPYRDDIDLDDLSKSEWKDYAGICGQALAHAHSLSDEIGAIEHDIEPRIIEAMQPVDLFVKDVLRFADEAVQRCRKDHRYFRSDYKDGAFERVDHVYQ</sequence>
<feature type="domain" description="Rho termination factor-like N-terminal" evidence="1">
    <location>
        <begin position="17"/>
        <end position="59"/>
    </location>
</feature>
<keyword evidence="3" id="KW-1185">Reference proteome</keyword>
<comment type="caution">
    <text evidence="2">The sequence shown here is derived from an EMBL/GenBank/DDBJ whole genome shotgun (WGS) entry which is preliminary data.</text>
</comment>
<organism evidence="2 3">
    <name type="scientific">Roseiconus nitratireducens</name>
    <dbReference type="NCBI Taxonomy" id="2605748"/>
    <lineage>
        <taxon>Bacteria</taxon>
        <taxon>Pseudomonadati</taxon>
        <taxon>Planctomycetota</taxon>
        <taxon>Planctomycetia</taxon>
        <taxon>Pirellulales</taxon>
        <taxon>Pirellulaceae</taxon>
        <taxon>Roseiconus</taxon>
    </lineage>
</organism>
<name>A0A5M6DMD6_9BACT</name>
<dbReference type="Proteomes" id="UP000324479">
    <property type="component" value="Unassembled WGS sequence"/>
</dbReference>
<protein>
    <submittedName>
        <fullName evidence="2">DUF2252 domain-containing protein</fullName>
    </submittedName>
</protein>
<proteinExistence type="predicted"/>
<dbReference type="SUPFAM" id="SSF56112">
    <property type="entry name" value="Protein kinase-like (PK-like)"/>
    <property type="match status" value="1"/>
</dbReference>
<dbReference type="InterPro" id="IPR011112">
    <property type="entry name" value="Rho-like_N"/>
</dbReference>
<dbReference type="EMBL" id="VWOX01000001">
    <property type="protein sequence ID" value="KAA5547300.1"/>
    <property type="molecule type" value="Genomic_DNA"/>
</dbReference>
<dbReference type="GO" id="GO:0006353">
    <property type="term" value="P:DNA-templated transcription termination"/>
    <property type="evidence" value="ECO:0007669"/>
    <property type="project" value="InterPro"/>
</dbReference>
<dbReference type="InterPro" id="IPR018721">
    <property type="entry name" value="DUF2252"/>
</dbReference>
<dbReference type="AlphaFoldDB" id="A0A5M6DMD6"/>
<dbReference type="Pfam" id="PF10009">
    <property type="entry name" value="DUF2252"/>
    <property type="match status" value="1"/>
</dbReference>
<dbReference type="RefSeq" id="WP_150074513.1">
    <property type="nucleotide sequence ID" value="NZ_VWOX01000001.1"/>
</dbReference>
<dbReference type="PANTHER" id="PTHR39441">
    <property type="entry name" value="DUF2252 DOMAIN-CONTAINING PROTEIN"/>
    <property type="match status" value="1"/>
</dbReference>